<dbReference type="OrthoDB" id="7065393at2"/>
<keyword evidence="4" id="KW-0808">Transferase</keyword>
<dbReference type="RefSeq" id="WP_073151738.1">
    <property type="nucleotide sequence ID" value="NZ_FRAG01000046.1"/>
</dbReference>
<protein>
    <recommendedName>
        <fullName evidence="3">phosphoenolpyruvate--glycerone phosphotransferase</fullName>
        <ecNumber evidence="3">2.7.1.121</ecNumber>
    </recommendedName>
</protein>
<dbReference type="InterPro" id="IPR012844">
    <property type="entry name" value="DhaM_N"/>
</dbReference>
<dbReference type="EC" id="2.7.1.121" evidence="3"/>
<keyword evidence="8" id="KW-1185">Reference proteome</keyword>
<evidence type="ECO:0000256" key="1">
    <source>
        <dbReference type="ARBA" id="ARBA00001113"/>
    </source>
</evidence>
<comment type="function">
    <text evidence="2">Component of the dihydroxyacetone kinase complex, which is responsible for the phosphoenolpyruvate (PEP)-dependent phosphorylation of dihydroxyacetone. DhaM serves as the phosphoryl donor. Is phosphorylated by phosphoenolpyruvate in an EI- and HPr-dependent reaction, and a phosphorelay system on histidine residues finally leads to phosphoryl transfer to DhaL and dihydroxyacetone.</text>
</comment>
<dbReference type="PANTHER" id="PTHR38594">
    <property type="entry name" value="PEP-DEPENDENT DIHYDROXYACETONE KINASE, PHOSPHORYL DONOR SUBUNIT DHAM"/>
    <property type="match status" value="1"/>
</dbReference>
<proteinExistence type="predicted"/>
<dbReference type="GO" id="GO:0019563">
    <property type="term" value="P:glycerol catabolic process"/>
    <property type="evidence" value="ECO:0007669"/>
    <property type="project" value="InterPro"/>
</dbReference>
<keyword evidence="7" id="KW-0418">Kinase</keyword>
<dbReference type="PROSITE" id="PS51096">
    <property type="entry name" value="PTS_EIIA_TYPE_4"/>
    <property type="match status" value="1"/>
</dbReference>
<comment type="catalytic activity">
    <reaction evidence="1">
        <text>dihydroxyacetone + phosphoenolpyruvate = dihydroxyacetone phosphate + pyruvate</text>
        <dbReference type="Rhea" id="RHEA:18381"/>
        <dbReference type="ChEBI" id="CHEBI:15361"/>
        <dbReference type="ChEBI" id="CHEBI:16016"/>
        <dbReference type="ChEBI" id="CHEBI:57642"/>
        <dbReference type="ChEBI" id="CHEBI:58702"/>
        <dbReference type="EC" id="2.7.1.121"/>
    </reaction>
</comment>
<name>A0A1M6RGM9_PARC5</name>
<dbReference type="Gene3D" id="3.40.50.510">
    <property type="entry name" value="Phosphotransferase system, mannose-type IIA component"/>
    <property type="match status" value="1"/>
</dbReference>
<dbReference type="AlphaFoldDB" id="A0A1M6RGM9"/>
<dbReference type="GO" id="GO:0016020">
    <property type="term" value="C:membrane"/>
    <property type="evidence" value="ECO:0007669"/>
    <property type="project" value="InterPro"/>
</dbReference>
<reference evidence="7 8" key="1">
    <citation type="submission" date="2016-11" db="EMBL/GenBank/DDBJ databases">
        <authorList>
            <person name="Jaros S."/>
            <person name="Januszkiewicz K."/>
            <person name="Wedrychowicz H."/>
        </authorList>
    </citation>
    <scope>NUCLEOTIDE SEQUENCE [LARGE SCALE GENOMIC DNA]</scope>
    <source>
        <strain evidence="7 8">DSM 15212</strain>
    </source>
</reference>
<comment type="subunit">
    <text evidence="5">Homodimer. The dihydroxyacetone kinase complex is composed of a homodimer of DhaM, a homodimer of DhaK and the subunit DhaL.</text>
</comment>
<sequence length="130" mass="13563">MVGIVVVSHSKKIAEGVAELCSQMAHDEQKIEAAGGTEDGRIGTDAIKIMEAIKKADNGEGVAIFVDMGSAIMSTELALDLLDEDIKKRVVIADAPIVEGSIAAVVQASTGSSLEEVIMVAKQSKNIVKI</sequence>
<dbReference type="PANTHER" id="PTHR38594:SF1">
    <property type="entry name" value="PEP-DEPENDENT DIHYDROXYACETONE KINASE, PHOSPHORYL DONOR SUBUNIT DHAM"/>
    <property type="match status" value="1"/>
</dbReference>
<dbReference type="GO" id="GO:0009401">
    <property type="term" value="P:phosphoenolpyruvate-dependent sugar phosphotransferase system"/>
    <property type="evidence" value="ECO:0007669"/>
    <property type="project" value="InterPro"/>
</dbReference>
<dbReference type="STRING" id="1121301.SAMN02745912_02956"/>
<feature type="domain" description="PTS EIIA type-4" evidence="6">
    <location>
        <begin position="1"/>
        <end position="128"/>
    </location>
</feature>
<dbReference type="EMBL" id="FRAG01000046">
    <property type="protein sequence ID" value="SHK31566.1"/>
    <property type="molecule type" value="Genomic_DNA"/>
</dbReference>
<evidence type="ECO:0000256" key="2">
    <source>
        <dbReference type="ARBA" id="ARBA00002788"/>
    </source>
</evidence>
<dbReference type="SUPFAM" id="SSF53062">
    <property type="entry name" value="PTS system fructose IIA component-like"/>
    <property type="match status" value="1"/>
</dbReference>
<dbReference type="InterPro" id="IPR036662">
    <property type="entry name" value="PTS_EIIA_man-typ_sf"/>
</dbReference>
<gene>
    <name evidence="7" type="ORF">SAMN02745912_02956</name>
</gene>
<organism evidence="7 8">
    <name type="scientific">Paramaledivibacter caminithermalis (strain DSM 15212 / CIP 107654 / DViRD3)</name>
    <name type="common">Clostridium caminithermale</name>
    <dbReference type="NCBI Taxonomy" id="1121301"/>
    <lineage>
        <taxon>Bacteria</taxon>
        <taxon>Bacillati</taxon>
        <taxon>Bacillota</taxon>
        <taxon>Clostridia</taxon>
        <taxon>Peptostreptococcales</taxon>
        <taxon>Caminicellaceae</taxon>
        <taxon>Paramaledivibacter</taxon>
    </lineage>
</organism>
<dbReference type="GO" id="GO:0047324">
    <property type="term" value="F:phosphoenolpyruvate-glycerone phosphotransferase activity"/>
    <property type="evidence" value="ECO:0007669"/>
    <property type="project" value="UniProtKB-EC"/>
</dbReference>
<evidence type="ECO:0000313" key="8">
    <source>
        <dbReference type="Proteomes" id="UP000184465"/>
    </source>
</evidence>
<dbReference type="Pfam" id="PF03610">
    <property type="entry name" value="EIIA-man"/>
    <property type="match status" value="1"/>
</dbReference>
<evidence type="ECO:0000256" key="5">
    <source>
        <dbReference type="ARBA" id="ARBA00046577"/>
    </source>
</evidence>
<dbReference type="Proteomes" id="UP000184465">
    <property type="component" value="Unassembled WGS sequence"/>
</dbReference>
<evidence type="ECO:0000259" key="6">
    <source>
        <dbReference type="PROSITE" id="PS51096"/>
    </source>
</evidence>
<dbReference type="NCBIfam" id="TIGR02364">
    <property type="entry name" value="dha_pts"/>
    <property type="match status" value="1"/>
</dbReference>
<dbReference type="InterPro" id="IPR039643">
    <property type="entry name" value="DhaM"/>
</dbReference>
<dbReference type="InterPro" id="IPR004701">
    <property type="entry name" value="PTS_EIIA_man-typ"/>
</dbReference>
<evidence type="ECO:0000256" key="3">
    <source>
        <dbReference type="ARBA" id="ARBA00012095"/>
    </source>
</evidence>
<evidence type="ECO:0000313" key="7">
    <source>
        <dbReference type="EMBL" id="SHK31566.1"/>
    </source>
</evidence>
<accession>A0A1M6RGM9</accession>
<evidence type="ECO:0000256" key="4">
    <source>
        <dbReference type="ARBA" id="ARBA00022679"/>
    </source>
</evidence>